<name>A0A0J9XB68_GEOCN</name>
<reference evidence="2" key="1">
    <citation type="submission" date="2014-03" db="EMBL/GenBank/DDBJ databases">
        <authorList>
            <person name="Casaregola S."/>
        </authorList>
    </citation>
    <scope>NUCLEOTIDE SEQUENCE [LARGE SCALE GENOMIC DNA]</scope>
    <source>
        <strain evidence="2">CLIB 918</strain>
    </source>
</reference>
<feature type="region of interest" description="Disordered" evidence="1">
    <location>
        <begin position="122"/>
        <end position="148"/>
    </location>
</feature>
<evidence type="ECO:0000313" key="2">
    <source>
        <dbReference type="EMBL" id="CDO54074.1"/>
    </source>
</evidence>
<gene>
    <name evidence="2" type="ORF">BN980_GECA06s04300g</name>
</gene>
<evidence type="ECO:0000313" key="3">
    <source>
        <dbReference type="Proteomes" id="UP000242525"/>
    </source>
</evidence>
<organism evidence="2 3">
    <name type="scientific">Geotrichum candidum</name>
    <name type="common">Oospora lactis</name>
    <name type="synonym">Dipodascus geotrichum</name>
    <dbReference type="NCBI Taxonomy" id="1173061"/>
    <lineage>
        <taxon>Eukaryota</taxon>
        <taxon>Fungi</taxon>
        <taxon>Dikarya</taxon>
        <taxon>Ascomycota</taxon>
        <taxon>Saccharomycotina</taxon>
        <taxon>Dipodascomycetes</taxon>
        <taxon>Dipodascales</taxon>
        <taxon>Dipodascaceae</taxon>
        <taxon>Geotrichum</taxon>
    </lineage>
</organism>
<proteinExistence type="predicted"/>
<dbReference type="Proteomes" id="UP000242525">
    <property type="component" value="Unassembled WGS sequence"/>
</dbReference>
<protein>
    <submittedName>
        <fullName evidence="2">Uncharacterized protein</fullName>
    </submittedName>
</protein>
<accession>A0A0J9XB68</accession>
<dbReference type="AlphaFoldDB" id="A0A0J9XB68"/>
<comment type="caution">
    <text evidence="2">The sequence shown here is derived from an EMBL/GenBank/DDBJ whole genome shotgun (WGS) entry which is preliminary data.</text>
</comment>
<sequence>MHRHHNYLSKKLPKLRAFWYSLHLQRRPPCSKPTIAGGKASCDKMGGRGLTSCCQDARGYFADGEHVDCNCRQFWRELDVIISHSHRMGRTHVQQRREIEEINSYSRKSLWLYLTSKRYDHHKSRSNGENSDGVPPMAPMPSPTDTVHTVSTISDASTTLASTYGRKHSLSTLSLSSINTSSSSLYSVSTDFNQTNRNYMF</sequence>
<dbReference type="EMBL" id="CCBN010000006">
    <property type="protein sequence ID" value="CDO54074.1"/>
    <property type="molecule type" value="Genomic_DNA"/>
</dbReference>
<keyword evidence="3" id="KW-1185">Reference proteome</keyword>
<evidence type="ECO:0000256" key="1">
    <source>
        <dbReference type="SAM" id="MobiDB-lite"/>
    </source>
</evidence>